<name>A0A8H7KHR2_AGABI</name>
<dbReference type="EMBL" id="JABXXO010000006">
    <property type="protein sequence ID" value="KAF7776492.1"/>
    <property type="molecule type" value="Genomic_DNA"/>
</dbReference>
<accession>A0A8H7KHR2</accession>
<feature type="chain" id="PRO_5034260920" description="Hydrophobin" evidence="1">
    <location>
        <begin position="20"/>
        <end position="114"/>
    </location>
</feature>
<evidence type="ECO:0008006" key="4">
    <source>
        <dbReference type="Google" id="ProtNLM"/>
    </source>
</evidence>
<proteinExistence type="predicted"/>
<evidence type="ECO:0000256" key="1">
    <source>
        <dbReference type="SAM" id="SignalP"/>
    </source>
</evidence>
<protein>
    <recommendedName>
        <fullName evidence="4">Hydrophobin</fullName>
    </recommendedName>
</protein>
<evidence type="ECO:0000313" key="3">
    <source>
        <dbReference type="Proteomes" id="UP000629468"/>
    </source>
</evidence>
<reference evidence="2 3" key="1">
    <citation type="journal article" name="Sci. Rep.">
        <title>Telomere-to-telomere assembled and centromere annotated genomes of the two main subspecies of the button mushroom Agaricus bisporus reveal especially polymorphic chromosome ends.</title>
        <authorList>
            <person name="Sonnenberg A.S.M."/>
            <person name="Sedaghat-Telgerd N."/>
            <person name="Lavrijssen B."/>
            <person name="Ohm R.A."/>
            <person name="Hendrickx P.M."/>
            <person name="Scholtmeijer K."/>
            <person name="Baars J.J.P."/>
            <person name="van Peer A."/>
        </authorList>
    </citation>
    <scope>NUCLEOTIDE SEQUENCE [LARGE SCALE GENOMIC DNA]</scope>
    <source>
        <strain evidence="2 3">H119_p4</strain>
    </source>
</reference>
<organism evidence="2 3">
    <name type="scientific">Agaricus bisporus var. burnettii</name>
    <dbReference type="NCBI Taxonomy" id="192524"/>
    <lineage>
        <taxon>Eukaryota</taxon>
        <taxon>Fungi</taxon>
        <taxon>Dikarya</taxon>
        <taxon>Basidiomycota</taxon>
        <taxon>Agaricomycotina</taxon>
        <taxon>Agaricomycetes</taxon>
        <taxon>Agaricomycetidae</taxon>
        <taxon>Agaricales</taxon>
        <taxon>Agaricineae</taxon>
        <taxon>Agaricaceae</taxon>
        <taxon>Agaricus</taxon>
    </lineage>
</organism>
<gene>
    <name evidence="2" type="ORF">Agabi119p4_4885</name>
</gene>
<evidence type="ECO:0000313" key="2">
    <source>
        <dbReference type="EMBL" id="KAF7776492.1"/>
    </source>
</evidence>
<dbReference type="AlphaFoldDB" id="A0A8H7KHR2"/>
<keyword evidence="1" id="KW-0732">Signal</keyword>
<sequence length="114" mass="11745">MKFALAPIVSVLFALSAMGSPTSKKRDTTLEVEARQAQCDIATCLQTIGNETAGIIVPCGLAINNLANINQAIAQGQQPSQADVTGLTSNTVQCVFQSIAAGFAIPAACLSCVF</sequence>
<dbReference type="Proteomes" id="UP000629468">
    <property type="component" value="Unassembled WGS sequence"/>
</dbReference>
<feature type="signal peptide" evidence="1">
    <location>
        <begin position="1"/>
        <end position="19"/>
    </location>
</feature>
<comment type="caution">
    <text evidence="2">The sequence shown here is derived from an EMBL/GenBank/DDBJ whole genome shotgun (WGS) entry which is preliminary data.</text>
</comment>